<dbReference type="PROSITE" id="PS51186">
    <property type="entry name" value="GNAT"/>
    <property type="match status" value="1"/>
</dbReference>
<dbReference type="InterPro" id="IPR000182">
    <property type="entry name" value="GNAT_dom"/>
</dbReference>
<dbReference type="PANTHER" id="PTHR43792:SF1">
    <property type="entry name" value="N-ACETYLTRANSFERASE DOMAIN-CONTAINING PROTEIN"/>
    <property type="match status" value="1"/>
</dbReference>
<dbReference type="Gene3D" id="3.40.630.30">
    <property type="match status" value="1"/>
</dbReference>
<protein>
    <recommendedName>
        <fullName evidence="1">N-acetyltransferase domain-containing protein</fullName>
    </recommendedName>
</protein>
<feature type="domain" description="N-acetyltransferase" evidence="1">
    <location>
        <begin position="1"/>
        <end position="116"/>
    </location>
</feature>
<proteinExistence type="predicted"/>
<dbReference type="CDD" id="cd04301">
    <property type="entry name" value="NAT_SF"/>
    <property type="match status" value="1"/>
</dbReference>
<dbReference type="InterPro" id="IPR051531">
    <property type="entry name" value="N-acetyltransferase"/>
</dbReference>
<comment type="caution">
    <text evidence="2">The sequence shown here is derived from an EMBL/GenBank/DDBJ whole genome shotgun (WGS) entry which is preliminary data.</text>
</comment>
<dbReference type="SUPFAM" id="SSF55729">
    <property type="entry name" value="Acyl-CoA N-acyltransferases (Nat)"/>
    <property type="match status" value="1"/>
</dbReference>
<reference evidence="2" key="1">
    <citation type="submission" date="2019-08" db="EMBL/GenBank/DDBJ databases">
        <authorList>
            <person name="Kucharzyk K."/>
            <person name="Murdoch R.W."/>
            <person name="Higgins S."/>
            <person name="Loffler F."/>
        </authorList>
    </citation>
    <scope>NUCLEOTIDE SEQUENCE</scope>
</reference>
<dbReference type="InterPro" id="IPR016181">
    <property type="entry name" value="Acyl_CoA_acyltransferase"/>
</dbReference>
<name>A0A645APL0_9ZZZZ</name>
<accession>A0A645APL0</accession>
<sequence length="134" mass="15162">MRAGVEEDRWIIWAIEAKQQKKVIGSVGIWNIDLQRNTAELSYGIAPAFQGRGLMKEALLPVLDYGFCTMSLSALEAYTEQDNIPSRRLLEALGFFEAERVDDAGEDGKRIYHMIGYRLEQNGCPIESASYTQR</sequence>
<dbReference type="AlphaFoldDB" id="A0A645APL0"/>
<dbReference type="GO" id="GO:0016747">
    <property type="term" value="F:acyltransferase activity, transferring groups other than amino-acyl groups"/>
    <property type="evidence" value="ECO:0007669"/>
    <property type="project" value="InterPro"/>
</dbReference>
<dbReference type="PANTHER" id="PTHR43792">
    <property type="entry name" value="GNAT FAMILY, PUTATIVE (AFU_ORTHOLOGUE AFUA_3G00765)-RELATED-RELATED"/>
    <property type="match status" value="1"/>
</dbReference>
<evidence type="ECO:0000259" key="1">
    <source>
        <dbReference type="PROSITE" id="PS51186"/>
    </source>
</evidence>
<dbReference type="Pfam" id="PF13302">
    <property type="entry name" value="Acetyltransf_3"/>
    <property type="match status" value="1"/>
</dbReference>
<gene>
    <name evidence="2" type="ORF">SDC9_101988</name>
</gene>
<organism evidence="2">
    <name type="scientific">bioreactor metagenome</name>
    <dbReference type="NCBI Taxonomy" id="1076179"/>
    <lineage>
        <taxon>unclassified sequences</taxon>
        <taxon>metagenomes</taxon>
        <taxon>ecological metagenomes</taxon>
    </lineage>
</organism>
<dbReference type="EMBL" id="VSSQ01015159">
    <property type="protein sequence ID" value="MPM55195.1"/>
    <property type="molecule type" value="Genomic_DNA"/>
</dbReference>
<evidence type="ECO:0000313" key="2">
    <source>
        <dbReference type="EMBL" id="MPM55195.1"/>
    </source>
</evidence>